<name>A0AAN7T8Q0_9EURO</name>
<keyword evidence="3" id="KW-0812">Transmembrane</keyword>
<dbReference type="Proteomes" id="UP001309876">
    <property type="component" value="Unassembled WGS sequence"/>
</dbReference>
<dbReference type="AlphaFoldDB" id="A0AAN7T8Q0"/>
<dbReference type="Pfam" id="PF01370">
    <property type="entry name" value="Epimerase"/>
    <property type="match status" value="1"/>
</dbReference>
<evidence type="ECO:0000313" key="6">
    <source>
        <dbReference type="Proteomes" id="UP001309876"/>
    </source>
</evidence>
<evidence type="ECO:0000256" key="2">
    <source>
        <dbReference type="ARBA" id="ARBA00023445"/>
    </source>
</evidence>
<evidence type="ECO:0000259" key="4">
    <source>
        <dbReference type="Pfam" id="PF01370"/>
    </source>
</evidence>
<dbReference type="InterPro" id="IPR050425">
    <property type="entry name" value="NAD(P)_dehydrat-like"/>
</dbReference>
<comment type="similarity">
    <text evidence="2">Belongs to the NAD(P)-dependent epimerase/dehydratase family. Dihydroflavonol-4-reductase subfamily.</text>
</comment>
<dbReference type="SUPFAM" id="SSF51735">
    <property type="entry name" value="NAD(P)-binding Rossmann-fold domains"/>
    <property type="match status" value="1"/>
</dbReference>
<feature type="transmembrane region" description="Helical" evidence="3">
    <location>
        <begin position="9"/>
        <end position="28"/>
    </location>
</feature>
<protein>
    <recommendedName>
        <fullName evidence="4">NAD-dependent epimerase/dehydratase domain-containing protein</fullName>
    </recommendedName>
</protein>
<evidence type="ECO:0000256" key="3">
    <source>
        <dbReference type="SAM" id="Phobius"/>
    </source>
</evidence>
<keyword evidence="6" id="KW-1185">Reference proteome</keyword>
<reference evidence="5 6" key="1">
    <citation type="submission" date="2023-08" db="EMBL/GenBank/DDBJ databases">
        <title>Black Yeasts Isolated from many extreme environments.</title>
        <authorList>
            <person name="Coleine C."/>
            <person name="Stajich J.E."/>
            <person name="Selbmann L."/>
        </authorList>
    </citation>
    <scope>NUCLEOTIDE SEQUENCE [LARGE SCALE GENOMIC DNA]</scope>
    <source>
        <strain evidence="5 6">CCFEE 5910</strain>
    </source>
</reference>
<comment type="caution">
    <text evidence="5">The sequence shown here is derived from an EMBL/GenBank/DDBJ whole genome shotgun (WGS) entry which is preliminary data.</text>
</comment>
<accession>A0AAN7T8Q0</accession>
<dbReference type="EMBL" id="JAVRRJ010000001">
    <property type="protein sequence ID" value="KAK5090996.1"/>
    <property type="molecule type" value="Genomic_DNA"/>
</dbReference>
<dbReference type="PANTHER" id="PTHR10366">
    <property type="entry name" value="NAD DEPENDENT EPIMERASE/DEHYDRATASE"/>
    <property type="match status" value="1"/>
</dbReference>
<evidence type="ECO:0000313" key="5">
    <source>
        <dbReference type="EMBL" id="KAK5090996.1"/>
    </source>
</evidence>
<dbReference type="CDD" id="cd05227">
    <property type="entry name" value="AR_SDR_e"/>
    <property type="match status" value="1"/>
</dbReference>
<gene>
    <name evidence="5" type="ORF">LTR05_001175</name>
</gene>
<sequence length="354" mass="38121">MSSQTNKPLVLVTGGSGFVAVHCLLVLLNTSSYRLRTTTRSSSKASSVKSQLKVGGANDADIEAIDFVEADLTEDEGWDRAAADCSFVLHVASPFPPKAPKHEDELIIPAREGTLRVLRAAKRAGTVKRIVLTSSVAAVGYGHSDVSRPFTEEDWSNVDAGIPAYPKSKTLAERAAWNFIEQEGEGMELSVVNPVGIYGPLFASESYSTSIELVLRLMNGSIPGLPDIGFGVVDVRDVADLHLRAMTDPKAKGERFIAVAGDNEAMTVQEIAMVLKERLGSKASKVPTLVVPNFVVKMLGFFDPTVRMIIPDLGKRRVSSNRKAKEVLGWQPRGVADSVVATAESLEQLGMLKT</sequence>
<proteinExistence type="inferred from homology"/>
<dbReference type="InterPro" id="IPR036291">
    <property type="entry name" value="NAD(P)-bd_dom_sf"/>
</dbReference>
<evidence type="ECO:0000256" key="1">
    <source>
        <dbReference type="ARBA" id="ARBA00023002"/>
    </source>
</evidence>
<keyword evidence="1" id="KW-0560">Oxidoreductase</keyword>
<keyword evidence="3" id="KW-1133">Transmembrane helix</keyword>
<dbReference type="InterPro" id="IPR001509">
    <property type="entry name" value="Epimerase_deHydtase"/>
</dbReference>
<organism evidence="5 6">
    <name type="scientific">Lithohypha guttulata</name>
    <dbReference type="NCBI Taxonomy" id="1690604"/>
    <lineage>
        <taxon>Eukaryota</taxon>
        <taxon>Fungi</taxon>
        <taxon>Dikarya</taxon>
        <taxon>Ascomycota</taxon>
        <taxon>Pezizomycotina</taxon>
        <taxon>Eurotiomycetes</taxon>
        <taxon>Chaetothyriomycetidae</taxon>
        <taxon>Chaetothyriales</taxon>
        <taxon>Trichomeriaceae</taxon>
        <taxon>Lithohypha</taxon>
    </lineage>
</organism>
<dbReference type="FunFam" id="3.40.50.720:FF:000336">
    <property type="entry name" value="Aldehyde reductase"/>
    <property type="match status" value="1"/>
</dbReference>
<dbReference type="GO" id="GO:0016616">
    <property type="term" value="F:oxidoreductase activity, acting on the CH-OH group of donors, NAD or NADP as acceptor"/>
    <property type="evidence" value="ECO:0007669"/>
    <property type="project" value="TreeGrafter"/>
</dbReference>
<feature type="domain" description="NAD-dependent epimerase/dehydratase" evidence="4">
    <location>
        <begin position="10"/>
        <end position="253"/>
    </location>
</feature>
<dbReference type="PANTHER" id="PTHR10366:SF564">
    <property type="entry name" value="STEROL-4-ALPHA-CARBOXYLATE 3-DEHYDROGENASE, DECARBOXYLATING"/>
    <property type="match status" value="1"/>
</dbReference>
<dbReference type="Gene3D" id="3.40.50.720">
    <property type="entry name" value="NAD(P)-binding Rossmann-like Domain"/>
    <property type="match status" value="1"/>
</dbReference>
<keyword evidence="3" id="KW-0472">Membrane</keyword>